<dbReference type="EMBL" id="CP044065">
    <property type="protein sequence ID" value="QET02804.1"/>
    <property type="molecule type" value="Genomic_DNA"/>
</dbReference>
<dbReference type="PROSITE" id="PS50011">
    <property type="entry name" value="PROTEIN_KINASE_DOM"/>
    <property type="match status" value="1"/>
</dbReference>
<dbReference type="GO" id="GO:0005886">
    <property type="term" value="C:plasma membrane"/>
    <property type="evidence" value="ECO:0007669"/>
    <property type="project" value="UniProtKB-SubCell"/>
</dbReference>
<evidence type="ECO:0000256" key="1">
    <source>
        <dbReference type="ARBA" id="ARBA00005020"/>
    </source>
</evidence>
<keyword evidence="6 13" id="KW-0831">Ubiquinone biosynthesis</keyword>
<feature type="binding site" evidence="13">
    <location>
        <begin position="125"/>
        <end position="133"/>
    </location>
    <ligand>
        <name>ATP</name>
        <dbReference type="ChEBI" id="CHEBI:30616"/>
    </ligand>
</feature>
<evidence type="ECO:0000256" key="9">
    <source>
        <dbReference type="ARBA" id="ARBA00022777"/>
    </source>
</evidence>
<dbReference type="NCBIfam" id="TIGR01982">
    <property type="entry name" value="UbiB"/>
    <property type="match status" value="1"/>
</dbReference>
<feature type="binding site" evidence="13">
    <location>
        <position position="151"/>
    </location>
    <ligand>
        <name>ATP</name>
        <dbReference type="ChEBI" id="CHEBI:30616"/>
    </ligand>
</feature>
<dbReference type="GO" id="GO:0006744">
    <property type="term" value="P:ubiquinone biosynthetic process"/>
    <property type="evidence" value="ECO:0007669"/>
    <property type="project" value="UniProtKB-UniPathway"/>
</dbReference>
<dbReference type="AlphaFoldDB" id="A0A5P2H575"/>
<sequence length="526" mass="60114">MTRLLRLCKILFVVLYYGLDELVLSGFNDRKIKFLVRVITIGRKLEQPRGVRLRLALTALGPIFVKFGQVLSTRRDLMPPDIADELAMLQDQVPPFDSAIAVGIIERSLGKPLEQLFQNFEQQPVASASIAQVHFATLRGGPSHGREVAVKVLRPGMLPVIDSDLALMRDMATWLERVWADGRRLKPREVVAEFDKYLHDELDLMIEAANASQLRRNFQDTNLLLVPEVFWDWCTSCVFVMERMHGIPISRTEALRAAGVDMHKLAEEGVEIFFTQVFRDGFFHADMHPGNILVSVAPETFGRYIALDFGIVGALSEFDKNYLAQNFIAFFRRDYHRVALLHVESGWVPPETRVEELESAVRACCEPYFDKPLHQISLGLVLMRLFQTSRRFNVEIQPQLVLLQKTLLNIEGLGRQLDPDLDLWKTAKPFLERWMHEQVGWQGAWERIKVEAPQWAKMLPDFPRLAHQFLERRALHNNGETEKLLAMLVAEQRRTNRIFAAALMLVGGFMAGVVIMQILSWGGHLG</sequence>
<comment type="caution">
    <text evidence="13">Lacks conserved residue(s) required for the propagation of feature annotation.</text>
</comment>
<evidence type="ECO:0000256" key="6">
    <source>
        <dbReference type="ARBA" id="ARBA00022688"/>
    </source>
</evidence>
<dbReference type="GO" id="GO:0004672">
    <property type="term" value="F:protein kinase activity"/>
    <property type="evidence" value="ECO:0007669"/>
    <property type="project" value="UniProtKB-UniRule"/>
</dbReference>
<dbReference type="Pfam" id="PF03109">
    <property type="entry name" value="ABC1"/>
    <property type="match status" value="1"/>
</dbReference>
<organism evidence="15 16">
    <name type="scientific">Cupriavidus pauculus</name>
    <dbReference type="NCBI Taxonomy" id="82633"/>
    <lineage>
        <taxon>Bacteria</taxon>
        <taxon>Pseudomonadati</taxon>
        <taxon>Pseudomonadota</taxon>
        <taxon>Betaproteobacteria</taxon>
        <taxon>Burkholderiales</taxon>
        <taxon>Burkholderiaceae</taxon>
        <taxon>Cupriavidus</taxon>
    </lineage>
</organism>
<evidence type="ECO:0000256" key="8">
    <source>
        <dbReference type="ARBA" id="ARBA00022741"/>
    </source>
</evidence>
<protein>
    <recommendedName>
        <fullName evidence="13">Probable protein kinase UbiB</fullName>
        <ecNumber evidence="13">2.7.-.-</ecNumber>
    </recommendedName>
    <alternativeName>
        <fullName evidence="13">Ubiquinone biosynthesis protein UbiB</fullName>
    </alternativeName>
</protein>
<keyword evidence="12 13" id="KW-0472">Membrane</keyword>
<dbReference type="GO" id="GO:0010795">
    <property type="term" value="P:regulation of ubiquinone biosynthetic process"/>
    <property type="evidence" value="ECO:0007669"/>
    <property type="project" value="UniProtKB-UniRule"/>
</dbReference>
<dbReference type="InterPro" id="IPR010232">
    <property type="entry name" value="UbiB"/>
</dbReference>
<comment type="pathway">
    <text evidence="1 13">Cofactor biosynthesis; ubiquinone biosynthesis [regulation].</text>
</comment>
<dbReference type="RefSeq" id="WP_150372827.1">
    <property type="nucleotide sequence ID" value="NZ_CP044065.1"/>
</dbReference>
<dbReference type="CDD" id="cd13972">
    <property type="entry name" value="UbiB"/>
    <property type="match status" value="1"/>
</dbReference>
<keyword evidence="10 13" id="KW-0067">ATP-binding</keyword>
<proteinExistence type="inferred from homology"/>
<evidence type="ECO:0000256" key="7">
    <source>
        <dbReference type="ARBA" id="ARBA00022692"/>
    </source>
</evidence>
<keyword evidence="7 13" id="KW-0812">Transmembrane</keyword>
<dbReference type="InterPro" id="IPR011009">
    <property type="entry name" value="Kinase-like_dom_sf"/>
</dbReference>
<comment type="function">
    <text evidence="13">Is probably a protein kinase regulator of UbiI activity which is involved in aerobic coenzyme Q (ubiquinone) biosynthesis.</text>
</comment>
<comment type="similarity">
    <text evidence="2">Belongs to the protein kinase superfamily. ADCK protein kinase family.</text>
</comment>
<dbReference type="EC" id="2.7.-.-" evidence="13"/>
<evidence type="ECO:0000259" key="14">
    <source>
        <dbReference type="PROSITE" id="PS50011"/>
    </source>
</evidence>
<comment type="similarity">
    <text evidence="13">Belongs to the ABC1 family. UbiB subfamily.</text>
</comment>
<dbReference type="Proteomes" id="UP000322822">
    <property type="component" value="Chromosome 1"/>
</dbReference>
<gene>
    <name evidence="13 15" type="primary">ubiB</name>
    <name evidence="15" type="ORF">FOB72_12620</name>
</gene>
<evidence type="ECO:0000256" key="5">
    <source>
        <dbReference type="ARBA" id="ARBA00022679"/>
    </source>
</evidence>
<evidence type="ECO:0000313" key="16">
    <source>
        <dbReference type="Proteomes" id="UP000322822"/>
    </source>
</evidence>
<feature type="active site" description="Proton acceptor" evidence="13">
    <location>
        <position position="286"/>
    </location>
</feature>
<dbReference type="InterPro" id="IPR050154">
    <property type="entry name" value="UbiB_kinase"/>
</dbReference>
<evidence type="ECO:0000313" key="15">
    <source>
        <dbReference type="EMBL" id="QET02804.1"/>
    </source>
</evidence>
<dbReference type="OrthoDB" id="9795390at2"/>
<evidence type="ECO:0000256" key="4">
    <source>
        <dbReference type="ARBA" id="ARBA00022519"/>
    </source>
</evidence>
<dbReference type="HAMAP" id="MF_00414">
    <property type="entry name" value="UbiB"/>
    <property type="match status" value="1"/>
</dbReference>
<dbReference type="PANTHER" id="PTHR10566:SF113">
    <property type="entry name" value="PROTEIN ACTIVITY OF BC1 COMPLEX KINASE 7, CHLOROPLASTIC"/>
    <property type="match status" value="1"/>
</dbReference>
<dbReference type="SUPFAM" id="SSF56112">
    <property type="entry name" value="Protein kinase-like (PK-like)"/>
    <property type="match status" value="1"/>
</dbReference>
<keyword evidence="8 13" id="KW-0547">Nucleotide-binding</keyword>
<keyword evidence="5 13" id="KW-0808">Transferase</keyword>
<dbReference type="InterPro" id="IPR000719">
    <property type="entry name" value="Prot_kinase_dom"/>
</dbReference>
<comment type="subcellular location">
    <subcellularLocation>
        <location evidence="13">Cell membrane</location>
        <topology evidence="13">Single-pass membrane protein</topology>
    </subcellularLocation>
</comment>
<evidence type="ECO:0000256" key="2">
    <source>
        <dbReference type="ARBA" id="ARBA00009670"/>
    </source>
</evidence>
<accession>A0A5P2H575</accession>
<dbReference type="UniPathway" id="UPA00232"/>
<dbReference type="NCBIfam" id="NF003404">
    <property type="entry name" value="PRK04750.1"/>
    <property type="match status" value="1"/>
</dbReference>
<evidence type="ECO:0000256" key="12">
    <source>
        <dbReference type="ARBA" id="ARBA00023136"/>
    </source>
</evidence>
<feature type="transmembrane region" description="Helical" evidence="13">
    <location>
        <begin position="498"/>
        <end position="519"/>
    </location>
</feature>
<name>A0A5P2H575_9BURK</name>
<dbReference type="PANTHER" id="PTHR10566">
    <property type="entry name" value="CHAPERONE-ACTIVITY OF BC1 COMPLEX CABC1 -RELATED"/>
    <property type="match status" value="1"/>
</dbReference>
<keyword evidence="4" id="KW-0997">Cell inner membrane</keyword>
<evidence type="ECO:0000256" key="10">
    <source>
        <dbReference type="ARBA" id="ARBA00022840"/>
    </source>
</evidence>
<keyword evidence="9 13" id="KW-0418">Kinase</keyword>
<evidence type="ECO:0000256" key="13">
    <source>
        <dbReference type="HAMAP-Rule" id="MF_00414"/>
    </source>
</evidence>
<keyword evidence="11 13" id="KW-1133">Transmembrane helix</keyword>
<evidence type="ECO:0000256" key="11">
    <source>
        <dbReference type="ARBA" id="ARBA00022989"/>
    </source>
</evidence>
<evidence type="ECO:0000256" key="3">
    <source>
        <dbReference type="ARBA" id="ARBA00022475"/>
    </source>
</evidence>
<keyword evidence="15" id="KW-0830">Ubiquinone</keyword>
<feature type="domain" description="Protein kinase" evidence="14">
    <location>
        <begin position="119"/>
        <end position="510"/>
    </location>
</feature>
<keyword evidence="3 13" id="KW-1003">Cell membrane</keyword>
<dbReference type="InterPro" id="IPR045308">
    <property type="entry name" value="UbiB_bact"/>
</dbReference>
<dbReference type="GO" id="GO:0005524">
    <property type="term" value="F:ATP binding"/>
    <property type="evidence" value="ECO:0007669"/>
    <property type="project" value="UniProtKB-KW"/>
</dbReference>
<dbReference type="InterPro" id="IPR004147">
    <property type="entry name" value="ABC1_dom"/>
</dbReference>
<reference evidence="15 16" key="1">
    <citation type="submission" date="2019-09" db="EMBL/GenBank/DDBJ databases">
        <title>FDA dAtabase for Regulatory Grade micrObial Sequences (FDA-ARGOS): Supporting development and validation of Infectious Disease Dx tests.</title>
        <authorList>
            <person name="Sciortino C."/>
            <person name="Tallon L."/>
            <person name="Sadzewicz L."/>
            <person name="Vavikolanu K."/>
            <person name="Mehta A."/>
            <person name="Aluvathingal J."/>
            <person name="Nadendla S."/>
            <person name="Nandy P."/>
            <person name="Geyer C."/>
            <person name="Yan Y."/>
            <person name="Sichtig H."/>
        </authorList>
    </citation>
    <scope>NUCLEOTIDE SEQUENCE [LARGE SCALE GENOMIC DNA]</scope>
    <source>
        <strain evidence="15 16">FDAARGOS_664</strain>
    </source>
</reference>